<evidence type="ECO:0000256" key="2">
    <source>
        <dbReference type="ARBA" id="ARBA00022723"/>
    </source>
</evidence>
<evidence type="ECO:0000256" key="1">
    <source>
        <dbReference type="ARBA" id="ARBA00004123"/>
    </source>
</evidence>
<reference evidence="9 10" key="1">
    <citation type="submission" date="2024-05" db="EMBL/GenBank/DDBJ databases">
        <title>Genetic variation in Jamaican populations of the coffee berry borer (Hypothenemus hampei).</title>
        <authorList>
            <person name="Errbii M."/>
            <person name="Myrie A."/>
        </authorList>
    </citation>
    <scope>NUCLEOTIDE SEQUENCE [LARGE SCALE GENOMIC DNA]</scope>
    <source>
        <strain evidence="9">JA-Hopewell-2020-01-JO</strain>
        <tissue evidence="9">Whole body</tissue>
    </source>
</reference>
<name>A0ABD1E4D8_HYPHA</name>
<evidence type="ECO:0000256" key="4">
    <source>
        <dbReference type="ARBA" id="ARBA00022771"/>
    </source>
</evidence>
<evidence type="ECO:0000256" key="6">
    <source>
        <dbReference type="ARBA" id="ARBA00023242"/>
    </source>
</evidence>
<dbReference type="PROSITE" id="PS00028">
    <property type="entry name" value="ZINC_FINGER_C2H2_1"/>
    <property type="match status" value="3"/>
</dbReference>
<protein>
    <recommendedName>
        <fullName evidence="8">C2H2-type domain-containing protein</fullName>
    </recommendedName>
</protein>
<dbReference type="PANTHER" id="PTHR24394:SF44">
    <property type="entry name" value="ZINC FINGER PROTEIN 271-LIKE"/>
    <property type="match status" value="1"/>
</dbReference>
<keyword evidence="6" id="KW-0539">Nucleus</keyword>
<feature type="domain" description="C2H2-type" evidence="8">
    <location>
        <begin position="687"/>
        <end position="715"/>
    </location>
</feature>
<dbReference type="SMART" id="SM00355">
    <property type="entry name" value="ZnF_C2H2"/>
    <property type="match status" value="4"/>
</dbReference>
<keyword evidence="10" id="KW-1185">Reference proteome</keyword>
<evidence type="ECO:0000313" key="9">
    <source>
        <dbReference type="EMBL" id="KAL1489464.1"/>
    </source>
</evidence>
<dbReference type="GO" id="GO:0008270">
    <property type="term" value="F:zinc ion binding"/>
    <property type="evidence" value="ECO:0007669"/>
    <property type="project" value="UniProtKB-KW"/>
</dbReference>
<evidence type="ECO:0000313" key="10">
    <source>
        <dbReference type="Proteomes" id="UP001566132"/>
    </source>
</evidence>
<proteinExistence type="predicted"/>
<sequence>MEYFIPKSTNENYLENMEILENGNIQDIRDTNGIDIDDSSDYNFIDILLGDGTKATIVNGTLVTVNGQTFILQDGTDLSHYSLDDNTDEIVISKDNEEELLQCMTLPSDQIVQYVQEQSNDNTNSFNLNEQVLYIQDNEVSLPIHEQYQIASIDTQSWNEDLPTTIKLCDDQILGEIDGIIDLEEFLNDQQEPSQANNSNNFSHQYAVLKEGKFYLQSSETPISLLNNETFSSENENVILDNSQCTETAVNNEWPEIKGRNLQTGQIITLDKPLGRTSHLFNDFRTLSVKTKPESLIRAPPEYNNLRSQLINKKIPIGQTSEGKRLIGRIVNVLKTTDVKQKNVRPVTQKVKRPIAQKGIKMCNQEEIFVVKKLTSEHNTYENVKRRIVMPKNGETHTQKSEELLDKVKEIEKYLDKNAKITENNSKVIVQQKVVTKDCFDTISRTVTGLMNMESVAKKLNNKTIIIKIIQKTFERTRNSYSYHISYCSGYMVREMSLDSEESFCESWKFIVDTNSRETILGEENKETRQKEEDSPKKFAHLTIQVTVNQNGNKNTKVIVNPPALFQCKSCLKSFRTSALLKIHALACGTHNSSESKIDLAESNEKDIFECRECDEIFQSLQELNKHMEGHYYNINQYINIYNKDSLVIKKSKQGKKFSCNICSRQFSRHSNLQRHKEIHKGEGAMYQCAICSCSYQFTSSLTRHVVSCHMNKDKLLEQNQNVPENNESVQIRDDNKTIPTENIYKEGIKDYIIQKNLYLIGKHSEQNAHSTETFDKVVVETNR</sequence>
<evidence type="ECO:0000256" key="3">
    <source>
        <dbReference type="ARBA" id="ARBA00022737"/>
    </source>
</evidence>
<dbReference type="Proteomes" id="UP001566132">
    <property type="component" value="Unassembled WGS sequence"/>
</dbReference>
<organism evidence="9 10">
    <name type="scientific">Hypothenemus hampei</name>
    <name type="common">Coffee berry borer</name>
    <dbReference type="NCBI Taxonomy" id="57062"/>
    <lineage>
        <taxon>Eukaryota</taxon>
        <taxon>Metazoa</taxon>
        <taxon>Ecdysozoa</taxon>
        <taxon>Arthropoda</taxon>
        <taxon>Hexapoda</taxon>
        <taxon>Insecta</taxon>
        <taxon>Pterygota</taxon>
        <taxon>Neoptera</taxon>
        <taxon>Endopterygota</taxon>
        <taxon>Coleoptera</taxon>
        <taxon>Polyphaga</taxon>
        <taxon>Cucujiformia</taxon>
        <taxon>Curculionidae</taxon>
        <taxon>Scolytinae</taxon>
        <taxon>Hypothenemus</taxon>
    </lineage>
</organism>
<comment type="subcellular location">
    <subcellularLocation>
        <location evidence="1">Nucleus</location>
    </subcellularLocation>
</comment>
<accession>A0ABD1E4D8</accession>
<evidence type="ECO:0000259" key="8">
    <source>
        <dbReference type="PROSITE" id="PS50157"/>
    </source>
</evidence>
<dbReference type="InterPro" id="IPR036236">
    <property type="entry name" value="Znf_C2H2_sf"/>
</dbReference>
<feature type="domain" description="C2H2-type" evidence="8">
    <location>
        <begin position="566"/>
        <end position="596"/>
    </location>
</feature>
<dbReference type="PROSITE" id="PS50157">
    <property type="entry name" value="ZINC_FINGER_C2H2_2"/>
    <property type="match status" value="4"/>
</dbReference>
<keyword evidence="4 7" id="KW-0863">Zinc-finger</keyword>
<dbReference type="AlphaFoldDB" id="A0ABD1E4D8"/>
<evidence type="ECO:0000256" key="5">
    <source>
        <dbReference type="ARBA" id="ARBA00022833"/>
    </source>
</evidence>
<dbReference type="InterPro" id="IPR013087">
    <property type="entry name" value="Znf_C2H2_type"/>
</dbReference>
<dbReference type="Pfam" id="PF00096">
    <property type="entry name" value="zf-C2H2"/>
    <property type="match status" value="2"/>
</dbReference>
<gene>
    <name evidence="9" type="ORF">ABEB36_014354</name>
</gene>
<dbReference type="Gene3D" id="3.30.160.60">
    <property type="entry name" value="Classic Zinc Finger"/>
    <property type="match status" value="2"/>
</dbReference>
<dbReference type="SUPFAM" id="SSF57667">
    <property type="entry name" value="beta-beta-alpha zinc fingers"/>
    <property type="match status" value="2"/>
</dbReference>
<keyword evidence="3" id="KW-0677">Repeat</keyword>
<feature type="domain" description="C2H2-type" evidence="8">
    <location>
        <begin position="609"/>
        <end position="631"/>
    </location>
</feature>
<dbReference type="PANTHER" id="PTHR24394">
    <property type="entry name" value="ZINC FINGER PROTEIN"/>
    <property type="match status" value="1"/>
</dbReference>
<feature type="domain" description="C2H2-type" evidence="8">
    <location>
        <begin position="658"/>
        <end position="685"/>
    </location>
</feature>
<dbReference type="EMBL" id="JBDJPC010000012">
    <property type="protein sequence ID" value="KAL1489464.1"/>
    <property type="molecule type" value="Genomic_DNA"/>
</dbReference>
<evidence type="ECO:0000256" key="7">
    <source>
        <dbReference type="PROSITE-ProRule" id="PRU00042"/>
    </source>
</evidence>
<dbReference type="GO" id="GO:0005634">
    <property type="term" value="C:nucleus"/>
    <property type="evidence" value="ECO:0007669"/>
    <property type="project" value="UniProtKB-SubCell"/>
</dbReference>
<keyword evidence="5" id="KW-0862">Zinc</keyword>
<comment type="caution">
    <text evidence="9">The sequence shown here is derived from an EMBL/GenBank/DDBJ whole genome shotgun (WGS) entry which is preliminary data.</text>
</comment>
<keyword evidence="2" id="KW-0479">Metal-binding</keyword>